<dbReference type="PANTHER" id="PTHR43132">
    <property type="entry name" value="ARSENICAL RESISTANCE OPERON REPRESSOR ARSR-RELATED"/>
    <property type="match status" value="1"/>
</dbReference>
<dbReference type="STRING" id="1774969.AUC69_04845"/>
<dbReference type="SUPFAM" id="SSF46785">
    <property type="entry name" value="Winged helix' DNA-binding domain"/>
    <property type="match status" value="1"/>
</dbReference>
<evidence type="ECO:0000259" key="4">
    <source>
        <dbReference type="PROSITE" id="PS50987"/>
    </source>
</evidence>
<dbReference type="CDD" id="cd00090">
    <property type="entry name" value="HTH_ARSR"/>
    <property type="match status" value="1"/>
</dbReference>
<evidence type="ECO:0000313" key="6">
    <source>
        <dbReference type="Proteomes" id="UP000094472"/>
    </source>
</evidence>
<name>A0A1E3W7X4_9HYPH</name>
<dbReference type="PANTHER" id="PTHR43132:SF2">
    <property type="entry name" value="ARSENICAL RESISTANCE OPERON REPRESSOR ARSR-RELATED"/>
    <property type="match status" value="1"/>
</dbReference>
<dbReference type="InterPro" id="IPR011991">
    <property type="entry name" value="ArsR-like_HTH"/>
</dbReference>
<evidence type="ECO:0000256" key="2">
    <source>
        <dbReference type="ARBA" id="ARBA00023125"/>
    </source>
</evidence>
<dbReference type="InterPro" id="IPR036390">
    <property type="entry name" value="WH_DNA-bd_sf"/>
</dbReference>
<organism evidence="5 6">
    <name type="scientific">Methyloceanibacter superfactus</name>
    <dbReference type="NCBI Taxonomy" id="1774969"/>
    <lineage>
        <taxon>Bacteria</taxon>
        <taxon>Pseudomonadati</taxon>
        <taxon>Pseudomonadota</taxon>
        <taxon>Alphaproteobacteria</taxon>
        <taxon>Hyphomicrobiales</taxon>
        <taxon>Hyphomicrobiaceae</taxon>
        <taxon>Methyloceanibacter</taxon>
    </lineage>
</organism>
<dbReference type="GO" id="GO:0003700">
    <property type="term" value="F:DNA-binding transcription factor activity"/>
    <property type="evidence" value="ECO:0007669"/>
    <property type="project" value="InterPro"/>
</dbReference>
<dbReference type="InterPro" id="IPR001845">
    <property type="entry name" value="HTH_ArsR_DNA-bd_dom"/>
</dbReference>
<dbReference type="Pfam" id="PF12840">
    <property type="entry name" value="HTH_20"/>
    <property type="match status" value="1"/>
</dbReference>
<dbReference type="NCBIfam" id="NF033788">
    <property type="entry name" value="HTH_metalloreg"/>
    <property type="match status" value="1"/>
</dbReference>
<dbReference type="Proteomes" id="UP000094472">
    <property type="component" value="Unassembled WGS sequence"/>
</dbReference>
<dbReference type="Gene3D" id="1.10.10.10">
    <property type="entry name" value="Winged helix-like DNA-binding domain superfamily/Winged helix DNA-binding domain"/>
    <property type="match status" value="1"/>
</dbReference>
<evidence type="ECO:0000256" key="3">
    <source>
        <dbReference type="ARBA" id="ARBA00023163"/>
    </source>
</evidence>
<gene>
    <name evidence="5" type="ORF">AUC69_04845</name>
</gene>
<evidence type="ECO:0000313" key="5">
    <source>
        <dbReference type="EMBL" id="ODS01925.1"/>
    </source>
</evidence>
<dbReference type="PRINTS" id="PR00778">
    <property type="entry name" value="HTHARSR"/>
</dbReference>
<evidence type="ECO:0000256" key="1">
    <source>
        <dbReference type="ARBA" id="ARBA00023015"/>
    </source>
</evidence>
<keyword evidence="1" id="KW-0805">Transcription regulation</keyword>
<dbReference type="SMART" id="SM00418">
    <property type="entry name" value="HTH_ARSR"/>
    <property type="match status" value="1"/>
</dbReference>
<keyword evidence="6" id="KW-1185">Reference proteome</keyword>
<dbReference type="AlphaFoldDB" id="A0A1E3W7X4"/>
<dbReference type="PROSITE" id="PS50987">
    <property type="entry name" value="HTH_ARSR_2"/>
    <property type="match status" value="1"/>
</dbReference>
<feature type="domain" description="HTH arsR-type" evidence="4">
    <location>
        <begin position="1"/>
        <end position="95"/>
    </location>
</feature>
<dbReference type="RefSeq" id="WP_069440484.1">
    <property type="nucleotide sequence ID" value="NZ_LPWF01000003.1"/>
</dbReference>
<keyword evidence="3" id="KW-0804">Transcription</keyword>
<proteinExistence type="predicted"/>
<dbReference type="GO" id="GO:0003677">
    <property type="term" value="F:DNA binding"/>
    <property type="evidence" value="ECO:0007669"/>
    <property type="project" value="UniProtKB-KW"/>
</dbReference>
<comment type="caution">
    <text evidence="5">The sequence shown here is derived from an EMBL/GenBank/DDBJ whole genome shotgun (WGS) entry which is preliminary data.</text>
</comment>
<reference evidence="5 6" key="1">
    <citation type="journal article" date="2016" name="Environ. Microbiol.">
        <title>New Methyloceanibacter diversity from North Sea sediments includes methanotroph containing solely the soluble methane monooxygenase.</title>
        <authorList>
            <person name="Vekeman B."/>
            <person name="Kerckhof F.M."/>
            <person name="Cremers G."/>
            <person name="de Vos P."/>
            <person name="Vandamme P."/>
            <person name="Boon N."/>
            <person name="Op den Camp H.J."/>
            <person name="Heylen K."/>
        </authorList>
    </citation>
    <scope>NUCLEOTIDE SEQUENCE [LARGE SCALE GENOMIC DNA]</scope>
    <source>
        <strain evidence="5 6">R-67175</strain>
    </source>
</reference>
<accession>A0A1E3W7X4</accession>
<sequence>MRDHAAVEMLSALAHEHRVKIVRLLVRAGPSGVPSSEIANAVGISPTGASFHLKELDRAGLIASTRQGRFIRYAIHDGGIRQLLAYLTEDCCQGQPELCGDAFKKSKTMCR</sequence>
<dbReference type="EMBL" id="LPWF01000003">
    <property type="protein sequence ID" value="ODS01925.1"/>
    <property type="molecule type" value="Genomic_DNA"/>
</dbReference>
<dbReference type="OrthoDB" id="9804742at2"/>
<keyword evidence="2" id="KW-0238">DNA-binding</keyword>
<dbReference type="InterPro" id="IPR051011">
    <property type="entry name" value="Metal_resp_trans_reg"/>
</dbReference>
<dbReference type="InterPro" id="IPR036388">
    <property type="entry name" value="WH-like_DNA-bd_sf"/>
</dbReference>
<protein>
    <submittedName>
        <fullName evidence="5">ArsR family transcriptional regulator</fullName>
    </submittedName>
</protein>